<keyword evidence="6" id="KW-1185">Reference proteome</keyword>
<evidence type="ECO:0000256" key="4">
    <source>
        <dbReference type="SAM" id="Phobius"/>
    </source>
</evidence>
<protein>
    <submittedName>
        <fullName evidence="5">MFS family permease</fullName>
    </submittedName>
</protein>
<evidence type="ECO:0000256" key="3">
    <source>
        <dbReference type="ARBA" id="ARBA00023136"/>
    </source>
</evidence>
<feature type="transmembrane region" description="Helical" evidence="4">
    <location>
        <begin position="264"/>
        <end position="285"/>
    </location>
</feature>
<feature type="transmembrane region" description="Helical" evidence="4">
    <location>
        <begin position="234"/>
        <end position="252"/>
    </location>
</feature>
<accession>A0ABS4ST97</accession>
<dbReference type="Proteomes" id="UP000781958">
    <property type="component" value="Unassembled WGS sequence"/>
</dbReference>
<dbReference type="Gene3D" id="1.20.1250.20">
    <property type="entry name" value="MFS general substrate transporter like domains"/>
    <property type="match status" value="2"/>
</dbReference>
<name>A0ABS4ST97_9PROT</name>
<dbReference type="InterPro" id="IPR036259">
    <property type="entry name" value="MFS_trans_sf"/>
</dbReference>
<dbReference type="Pfam" id="PF07690">
    <property type="entry name" value="MFS_1"/>
    <property type="match status" value="1"/>
</dbReference>
<feature type="transmembrane region" description="Helical" evidence="4">
    <location>
        <begin position="200"/>
        <end position="222"/>
    </location>
</feature>
<dbReference type="InterPro" id="IPR052528">
    <property type="entry name" value="Sugar_transport-like"/>
</dbReference>
<keyword evidence="3 4" id="KW-0472">Membrane</keyword>
<dbReference type="PANTHER" id="PTHR23526:SF2">
    <property type="entry name" value="MAJOR FACILITATOR SUPERFAMILY (MFS) PROFILE DOMAIN-CONTAINING PROTEIN"/>
    <property type="match status" value="1"/>
</dbReference>
<gene>
    <name evidence="5" type="ORF">J2851_005604</name>
</gene>
<organism evidence="5 6">
    <name type="scientific">Azospirillum rugosum</name>
    <dbReference type="NCBI Taxonomy" id="416170"/>
    <lineage>
        <taxon>Bacteria</taxon>
        <taxon>Pseudomonadati</taxon>
        <taxon>Pseudomonadota</taxon>
        <taxon>Alphaproteobacteria</taxon>
        <taxon>Rhodospirillales</taxon>
        <taxon>Azospirillaceae</taxon>
        <taxon>Azospirillum</taxon>
    </lineage>
</organism>
<keyword evidence="2 4" id="KW-1133">Transmembrane helix</keyword>
<feature type="transmembrane region" description="Helical" evidence="4">
    <location>
        <begin position="67"/>
        <end position="88"/>
    </location>
</feature>
<evidence type="ECO:0000313" key="5">
    <source>
        <dbReference type="EMBL" id="MBP2295791.1"/>
    </source>
</evidence>
<evidence type="ECO:0000256" key="1">
    <source>
        <dbReference type="ARBA" id="ARBA00022692"/>
    </source>
</evidence>
<sequence>MSGLSQFRLLTLHYGFYQLAAALAGGFVGAYLLKLGFSLPTALLAYAALLTCRFGLRLVALSAARRLGFRTTIMLGAGLAAAQFLPLMKAGEPLWFAVWLLIVSLAESLYWPVYHAAAAVTGGEGSRGRELGIRTAVGALVGVLGPLAGGFLLERFGPTVDFGIAAALALASVLPLTALRAIPAGPVPSLRESVRAIDRAGILTFAADGWMASGLAMAWPMVLFGSLGSHYESFGIANAAAGVAGAAAGLVCGHAIDRGERDRCLALVCLALALGFALRACASWSPLAATIANATGAAIAGFYTPVVMSTVYDQAKRSGAAYRFHFAAEAGWDAGAVAGCLAAAAVAAVTVAPSLSLLPAALGVAAVYWCVRGQAAPAPRSLPVADAVTAG</sequence>
<feature type="transmembrane region" description="Helical" evidence="4">
    <location>
        <begin position="135"/>
        <end position="153"/>
    </location>
</feature>
<reference evidence="5 6" key="1">
    <citation type="submission" date="2021-03" db="EMBL/GenBank/DDBJ databases">
        <title>Genomic Encyclopedia of Type Strains, Phase III (KMG-III): the genomes of soil and plant-associated and newly described type strains.</title>
        <authorList>
            <person name="Whitman W."/>
        </authorList>
    </citation>
    <scope>NUCLEOTIDE SEQUENCE [LARGE SCALE GENOMIC DNA]</scope>
    <source>
        <strain evidence="5 6">IMMIB AFH-6</strain>
    </source>
</reference>
<proteinExistence type="predicted"/>
<keyword evidence="1 4" id="KW-0812">Transmembrane</keyword>
<dbReference type="RefSeq" id="WP_209770414.1">
    <property type="nucleotide sequence ID" value="NZ_JAGINP010000024.1"/>
</dbReference>
<feature type="transmembrane region" description="Helical" evidence="4">
    <location>
        <begin position="291"/>
        <end position="312"/>
    </location>
</feature>
<evidence type="ECO:0000256" key="2">
    <source>
        <dbReference type="ARBA" id="ARBA00022989"/>
    </source>
</evidence>
<dbReference type="InterPro" id="IPR011701">
    <property type="entry name" value="MFS"/>
</dbReference>
<feature type="transmembrane region" description="Helical" evidence="4">
    <location>
        <begin position="94"/>
        <end position="114"/>
    </location>
</feature>
<evidence type="ECO:0000313" key="6">
    <source>
        <dbReference type="Proteomes" id="UP000781958"/>
    </source>
</evidence>
<feature type="transmembrane region" description="Helical" evidence="4">
    <location>
        <begin position="12"/>
        <end position="33"/>
    </location>
</feature>
<feature type="transmembrane region" description="Helical" evidence="4">
    <location>
        <begin position="39"/>
        <end position="60"/>
    </location>
</feature>
<feature type="transmembrane region" description="Helical" evidence="4">
    <location>
        <begin position="159"/>
        <end position="179"/>
    </location>
</feature>
<dbReference type="PANTHER" id="PTHR23526">
    <property type="entry name" value="INTEGRAL MEMBRANE TRANSPORT PROTEIN-RELATED"/>
    <property type="match status" value="1"/>
</dbReference>
<comment type="caution">
    <text evidence="5">The sequence shown here is derived from an EMBL/GenBank/DDBJ whole genome shotgun (WGS) entry which is preliminary data.</text>
</comment>
<feature type="transmembrane region" description="Helical" evidence="4">
    <location>
        <begin position="324"/>
        <end position="348"/>
    </location>
</feature>
<dbReference type="EMBL" id="JAGINP010000024">
    <property type="protein sequence ID" value="MBP2295791.1"/>
    <property type="molecule type" value="Genomic_DNA"/>
</dbReference>
<dbReference type="SUPFAM" id="SSF103473">
    <property type="entry name" value="MFS general substrate transporter"/>
    <property type="match status" value="1"/>
</dbReference>